<dbReference type="PANTHER" id="PTHR47765">
    <property type="entry name" value="3'-5' EXONUCLEASE DOMAIN-CONTAINING PROTEIN"/>
    <property type="match status" value="1"/>
</dbReference>
<feature type="compositionally biased region" description="Low complexity" evidence="1">
    <location>
        <begin position="21"/>
        <end position="32"/>
    </location>
</feature>
<feature type="region of interest" description="Disordered" evidence="1">
    <location>
        <begin position="64"/>
        <end position="83"/>
    </location>
</feature>
<dbReference type="InterPro" id="IPR036397">
    <property type="entry name" value="RNaseH_sf"/>
</dbReference>
<gene>
    <name evidence="3" type="ORF">SLS59_000704</name>
</gene>
<dbReference type="InterPro" id="IPR052408">
    <property type="entry name" value="Exonuclease_MUT-7-like"/>
</dbReference>
<dbReference type="Proteomes" id="UP001521222">
    <property type="component" value="Unassembled WGS sequence"/>
</dbReference>
<dbReference type="InterPro" id="IPR012337">
    <property type="entry name" value="RNaseH-like_sf"/>
</dbReference>
<feature type="compositionally biased region" description="Polar residues" evidence="1">
    <location>
        <begin position="67"/>
        <end position="79"/>
    </location>
</feature>
<reference evidence="3 4" key="1">
    <citation type="submission" date="2024-02" db="EMBL/GenBank/DDBJ databases">
        <title>De novo assembly and annotation of 12 fungi associated with fruit tree decline syndrome in Ontario, Canada.</title>
        <authorList>
            <person name="Sulman M."/>
            <person name="Ellouze W."/>
            <person name="Ilyukhin E."/>
        </authorList>
    </citation>
    <scope>NUCLEOTIDE SEQUENCE [LARGE SCALE GENOMIC DNA]</scope>
    <source>
        <strain evidence="3 4">M97-236</strain>
    </source>
</reference>
<dbReference type="InterPro" id="IPR002562">
    <property type="entry name" value="3'-5'_exonuclease_dom"/>
</dbReference>
<dbReference type="Pfam" id="PF01612">
    <property type="entry name" value="DNA_pol_A_exo1"/>
    <property type="match status" value="1"/>
</dbReference>
<dbReference type="EMBL" id="JAKIXB020000002">
    <property type="protein sequence ID" value="KAL1611067.1"/>
    <property type="molecule type" value="Genomic_DNA"/>
</dbReference>
<evidence type="ECO:0000313" key="4">
    <source>
        <dbReference type="Proteomes" id="UP001521222"/>
    </source>
</evidence>
<dbReference type="PANTHER" id="PTHR47765:SF2">
    <property type="entry name" value="EXONUCLEASE MUT-7 HOMOLOG"/>
    <property type="match status" value="1"/>
</dbReference>
<keyword evidence="4" id="KW-1185">Reference proteome</keyword>
<evidence type="ECO:0000313" key="3">
    <source>
        <dbReference type="EMBL" id="KAL1611067.1"/>
    </source>
</evidence>
<feature type="compositionally biased region" description="Polar residues" evidence="1">
    <location>
        <begin position="146"/>
        <end position="163"/>
    </location>
</feature>
<feature type="compositionally biased region" description="Basic and acidic residues" evidence="1">
    <location>
        <begin position="466"/>
        <end position="478"/>
    </location>
</feature>
<accession>A0ABR3S4A5</accession>
<feature type="compositionally biased region" description="Basic and acidic residues" evidence="1">
    <location>
        <begin position="189"/>
        <end position="210"/>
    </location>
</feature>
<comment type="caution">
    <text evidence="3">The sequence shown here is derived from an EMBL/GenBank/DDBJ whole genome shotgun (WGS) entry which is preliminary data.</text>
</comment>
<protein>
    <recommendedName>
        <fullName evidence="2">3'-5' exonuclease domain-containing protein</fullName>
    </recommendedName>
</protein>
<dbReference type="Gene3D" id="3.30.420.10">
    <property type="entry name" value="Ribonuclease H-like superfamily/Ribonuclease H"/>
    <property type="match status" value="1"/>
</dbReference>
<dbReference type="CDD" id="cd06141">
    <property type="entry name" value="WRN_exo"/>
    <property type="match status" value="1"/>
</dbReference>
<feature type="domain" description="3'-5' exonuclease" evidence="2">
    <location>
        <begin position="254"/>
        <end position="452"/>
    </location>
</feature>
<name>A0ABR3S4A5_9PLEO</name>
<feature type="region of interest" description="Disordered" evidence="1">
    <location>
        <begin position="146"/>
        <end position="210"/>
    </location>
</feature>
<feature type="region of interest" description="Disordered" evidence="1">
    <location>
        <begin position="452"/>
        <end position="681"/>
    </location>
</feature>
<organism evidence="3 4">
    <name type="scientific">Nothophoma quercina</name>
    <dbReference type="NCBI Taxonomy" id="749835"/>
    <lineage>
        <taxon>Eukaryota</taxon>
        <taxon>Fungi</taxon>
        <taxon>Dikarya</taxon>
        <taxon>Ascomycota</taxon>
        <taxon>Pezizomycotina</taxon>
        <taxon>Dothideomycetes</taxon>
        <taxon>Pleosporomycetidae</taxon>
        <taxon>Pleosporales</taxon>
        <taxon>Pleosporineae</taxon>
        <taxon>Didymellaceae</taxon>
        <taxon>Nothophoma</taxon>
    </lineage>
</organism>
<dbReference type="SMART" id="SM00474">
    <property type="entry name" value="35EXOc"/>
    <property type="match status" value="1"/>
</dbReference>
<dbReference type="SUPFAM" id="SSF53098">
    <property type="entry name" value="Ribonuclease H-like"/>
    <property type="match status" value="1"/>
</dbReference>
<feature type="compositionally biased region" description="Acidic residues" evidence="1">
    <location>
        <begin position="618"/>
        <end position="629"/>
    </location>
</feature>
<feature type="compositionally biased region" description="Acidic residues" evidence="1">
    <location>
        <begin position="559"/>
        <end position="572"/>
    </location>
</feature>
<feature type="compositionally biased region" description="Acidic residues" evidence="1">
    <location>
        <begin position="506"/>
        <end position="520"/>
    </location>
</feature>
<feature type="compositionally biased region" description="Acidic residues" evidence="1">
    <location>
        <begin position="637"/>
        <end position="670"/>
    </location>
</feature>
<feature type="region of interest" description="Disordered" evidence="1">
    <location>
        <begin position="1"/>
        <end position="37"/>
    </location>
</feature>
<evidence type="ECO:0000256" key="1">
    <source>
        <dbReference type="SAM" id="MobiDB-lite"/>
    </source>
</evidence>
<proteinExistence type="predicted"/>
<evidence type="ECO:0000259" key="2">
    <source>
        <dbReference type="SMART" id="SM00474"/>
    </source>
</evidence>
<sequence>MRAGPLTFRPPLSTVHHAYRPSSQPTKTPSPSRDCRWKRGRPVVFSSRAFTTKQVELATQAGAVAAGSTSPGNLGQAQGNRDVETPLNRSHQQYDGPGDAATSTQPCAVPNAQVGTVQMNRAAVDSTLSVDATANDVAGTSLCVEKTSSSDTQAASSETSASVKPTIREESMLQDATDTDYLPSSSYENESKFERDEASEANDSDKELKETHTPLEFQIPQDALHAAMTAPENSKASFWSSNLYRGSKDRKILVHYCKTKEVAEKVAQKFVNEKVVGFDIEWKPYAHPASIKGNVSLIQLACEDRIALFHLALFSGSSTAQLMPPTLKKILESPDIFKVGVAVKGDFSRIVKFLNIEPQGVFELSRLHNLVQHFATDPSKVSNKLVGLAAQVRQHLQLPLYKGGQLIDDPEDTANVRSSDWSLPLNNQQIHYAAADAYAGFRLYDALEEKRKKLKPTPPRPLVCDYDNKPKPRSSDSKARKKRKAAVKPDDATSATAEQVAASAGQEEEVEEVEEVEEEPAQSQETEGYETAQEGLLDSHQLEGEEPQSSQHSYKSSDESEMDMLSESEADEPAAATGPSQRRVGRVNLSRLRESDPGYPTLPDFQGGREIDGSSNEDFVDISETSEAEDLARSSDPEDLSDEDQETDEFDDSELEEALQDLTIDSDGELQENTRAPSKGSFSLIDTRIEAEETLQRIESHVKKLRLEDAEAVALHEFDTTRRRIEESGMQIEGMKKQVHERKTAERARAAPSIEAIFNRDEQRLIDLLNDPEIIGFLHASPAQPVASAFTQPYPAPHTTRQFESSQSPEYNHATTWARTYLANTIPSPTSPAPSHIRATIPHLRAYNMWHHQGLSLGEIAKHLRDPPLSESTVGSYVLQAITLEKMEYDREAVKGVLMGMPEASRKGKWRGLSEKVGAK</sequence>